<dbReference type="EMBL" id="JBHTBU010000002">
    <property type="protein sequence ID" value="MFC7288931.1"/>
    <property type="molecule type" value="Genomic_DNA"/>
</dbReference>
<organism evidence="2 3">
    <name type="scientific">Herminiimonas glaciei</name>
    <dbReference type="NCBI Taxonomy" id="523788"/>
    <lineage>
        <taxon>Bacteria</taxon>
        <taxon>Pseudomonadati</taxon>
        <taxon>Pseudomonadota</taxon>
        <taxon>Betaproteobacteria</taxon>
        <taxon>Burkholderiales</taxon>
        <taxon>Oxalobacteraceae</taxon>
        <taxon>Herminiimonas</taxon>
    </lineage>
</organism>
<dbReference type="Pfam" id="PF08909">
    <property type="entry name" value="DUF1854"/>
    <property type="match status" value="1"/>
</dbReference>
<evidence type="ECO:0000259" key="1">
    <source>
        <dbReference type="Pfam" id="PF08909"/>
    </source>
</evidence>
<evidence type="ECO:0000313" key="2">
    <source>
        <dbReference type="EMBL" id="MFC7288931.1"/>
    </source>
</evidence>
<dbReference type="InterPro" id="IPR015005">
    <property type="entry name" value="DUF1854"/>
</dbReference>
<proteinExistence type="predicted"/>
<accession>A0ABW2IDB6</accession>
<evidence type="ECO:0000313" key="3">
    <source>
        <dbReference type="Proteomes" id="UP001596542"/>
    </source>
</evidence>
<feature type="domain" description="DUF1854" evidence="1">
    <location>
        <begin position="25"/>
        <end position="153"/>
    </location>
</feature>
<keyword evidence="3" id="KW-1185">Reference proteome</keyword>
<name>A0ABW2IDB6_9BURK</name>
<reference evidence="3" key="1">
    <citation type="journal article" date="2019" name="Int. J. Syst. Evol. Microbiol.">
        <title>The Global Catalogue of Microorganisms (GCM) 10K type strain sequencing project: providing services to taxonomists for standard genome sequencing and annotation.</title>
        <authorList>
            <consortium name="The Broad Institute Genomics Platform"/>
            <consortium name="The Broad Institute Genome Sequencing Center for Infectious Disease"/>
            <person name="Wu L."/>
            <person name="Ma J."/>
        </authorList>
    </citation>
    <scope>NUCLEOTIDE SEQUENCE [LARGE SCALE GENOMIC DNA]</scope>
    <source>
        <strain evidence="3">KACC 12508</strain>
    </source>
</reference>
<gene>
    <name evidence="2" type="ORF">ACFQPC_12850</name>
</gene>
<sequence length="154" mass="17123">MSNFQLTRNAFGKLIYSAPGEEVQEGVVPVRSFPIAAPDIGIAIVSPDGHELAWIEKLSDLPDATRLLLEEELASREFLPEIKQIKRVSVFASPSTWTLATNRGDATLVLKGEEDIRRIGESALIIADTHGIQFLIRDLNKLDKASRKLLDRFL</sequence>
<protein>
    <submittedName>
        <fullName evidence="2">DUF1854 domain-containing protein</fullName>
    </submittedName>
</protein>
<dbReference type="RefSeq" id="WP_382272322.1">
    <property type="nucleotide sequence ID" value="NZ_JBHTBU010000002.1"/>
</dbReference>
<comment type="caution">
    <text evidence="2">The sequence shown here is derived from an EMBL/GenBank/DDBJ whole genome shotgun (WGS) entry which is preliminary data.</text>
</comment>
<dbReference type="Proteomes" id="UP001596542">
    <property type="component" value="Unassembled WGS sequence"/>
</dbReference>